<dbReference type="EMBL" id="UINC01102267">
    <property type="protein sequence ID" value="SVC63752.1"/>
    <property type="molecule type" value="Genomic_DNA"/>
</dbReference>
<organism evidence="1">
    <name type="scientific">marine metagenome</name>
    <dbReference type="NCBI Taxonomy" id="408172"/>
    <lineage>
        <taxon>unclassified sequences</taxon>
        <taxon>metagenomes</taxon>
        <taxon>ecological metagenomes</taxon>
    </lineage>
</organism>
<dbReference type="AlphaFoldDB" id="A0A382NVI6"/>
<protein>
    <submittedName>
        <fullName evidence="1">Uncharacterized protein</fullName>
    </submittedName>
</protein>
<sequence length="80" mass="8669">MKLGGVAVDGGNVMLAIEIPEDALSGHEIMMMDDEPEIREFLVPASLVNSFGPPKIADVELNWPGLLDDIYTDDIGEDPE</sequence>
<accession>A0A382NVI6</accession>
<proteinExistence type="predicted"/>
<evidence type="ECO:0000313" key="1">
    <source>
        <dbReference type="EMBL" id="SVC63752.1"/>
    </source>
</evidence>
<gene>
    <name evidence="1" type="ORF">METZ01_LOCUS316606</name>
</gene>
<reference evidence="1" key="1">
    <citation type="submission" date="2018-05" db="EMBL/GenBank/DDBJ databases">
        <authorList>
            <person name="Lanie J.A."/>
            <person name="Ng W.-L."/>
            <person name="Kazmierczak K.M."/>
            <person name="Andrzejewski T.M."/>
            <person name="Davidsen T.M."/>
            <person name="Wayne K.J."/>
            <person name="Tettelin H."/>
            <person name="Glass J.I."/>
            <person name="Rusch D."/>
            <person name="Podicherti R."/>
            <person name="Tsui H.-C.T."/>
            <person name="Winkler M.E."/>
        </authorList>
    </citation>
    <scope>NUCLEOTIDE SEQUENCE</scope>
</reference>
<name>A0A382NVI6_9ZZZZ</name>